<protein>
    <submittedName>
        <fullName evidence="2">KaiB</fullName>
    </submittedName>
</protein>
<dbReference type="SMART" id="SM01248">
    <property type="entry name" value="KaiB"/>
    <property type="match status" value="1"/>
</dbReference>
<dbReference type="eggNOG" id="COG4251">
    <property type="taxonomic scope" value="Bacteria"/>
</dbReference>
<dbReference type="SUPFAM" id="SSF52833">
    <property type="entry name" value="Thioredoxin-like"/>
    <property type="match status" value="1"/>
</dbReference>
<dbReference type="InterPro" id="IPR039022">
    <property type="entry name" value="KaiB-like"/>
</dbReference>
<dbReference type="PANTHER" id="PTHR41709:SF2">
    <property type="entry name" value="CIRCADIAN CLOCK PROTEIN KAIB2"/>
    <property type="match status" value="1"/>
</dbReference>
<dbReference type="Proteomes" id="UP000003781">
    <property type="component" value="Unassembled WGS sequence"/>
</dbReference>
<comment type="caution">
    <text evidence="2">The sequence shown here is derived from an EMBL/GenBank/DDBJ whole genome shotgun (WGS) entry which is preliminary data.</text>
</comment>
<gene>
    <name evidence="2" type="ORF">CY0110_21130</name>
</gene>
<dbReference type="GO" id="GO:0048511">
    <property type="term" value="P:rhythmic process"/>
    <property type="evidence" value="ECO:0007669"/>
    <property type="project" value="InterPro"/>
</dbReference>
<evidence type="ECO:0000259" key="1">
    <source>
        <dbReference type="SMART" id="SM01248"/>
    </source>
</evidence>
<evidence type="ECO:0000313" key="2">
    <source>
        <dbReference type="EMBL" id="EAZ90932.1"/>
    </source>
</evidence>
<dbReference type="Pfam" id="PF07689">
    <property type="entry name" value="KaiB"/>
    <property type="match status" value="1"/>
</dbReference>
<dbReference type="CDD" id="cd02978">
    <property type="entry name" value="KaiB_like"/>
    <property type="match status" value="1"/>
</dbReference>
<dbReference type="InterPro" id="IPR011649">
    <property type="entry name" value="KaiB_domain"/>
</dbReference>
<dbReference type="RefSeq" id="WP_008275941.1">
    <property type="nucleotide sequence ID" value="NZ_AAXW01000018.1"/>
</dbReference>
<dbReference type="AlphaFoldDB" id="A3IRD0"/>
<dbReference type="EMBL" id="AAXW01000018">
    <property type="protein sequence ID" value="EAZ90932.1"/>
    <property type="molecule type" value="Genomic_DNA"/>
</dbReference>
<name>A3IRD0_9CHRO</name>
<dbReference type="PANTHER" id="PTHR41709">
    <property type="entry name" value="KAIB-LIKE PROTEIN 1"/>
    <property type="match status" value="1"/>
</dbReference>
<accession>A3IRD0</accession>
<sequence>MAETTKVVPDLFKGIALFTPGGDLVYCLDSNKQVHWHSQLCLVLQELLKLPEPPHFLVPGYTATVDRWFCTREKKIKTVAELYPAVRRYEPLLNVLFNLKNVTWQTADWQEEACNPVVVETYCSRFPQLWENHDLLVRLDERWEKELKNQFKPVNIQQKDQFENNQGYILRLFVSGNHPSTKQTLRKIHRLLETQLSHPYTLKVIDIAKHPEIAETHNVSATPTLVRVWPQPTRRIVGELNNLSRILQLITTN</sequence>
<reference evidence="2 3" key="1">
    <citation type="submission" date="2007-03" db="EMBL/GenBank/DDBJ databases">
        <authorList>
            <person name="Stal L."/>
            <person name="Ferriera S."/>
            <person name="Johnson J."/>
            <person name="Kravitz S."/>
            <person name="Beeson K."/>
            <person name="Sutton G."/>
            <person name="Rogers Y.-H."/>
            <person name="Friedman R."/>
            <person name="Frazier M."/>
            <person name="Venter J.C."/>
        </authorList>
    </citation>
    <scope>NUCLEOTIDE SEQUENCE [LARGE SCALE GENOMIC DNA]</scope>
    <source>
        <strain evidence="2 3">CCY0110</strain>
    </source>
</reference>
<keyword evidence="3" id="KW-1185">Reference proteome</keyword>
<organism evidence="2 3">
    <name type="scientific">Crocosphaera chwakensis CCY0110</name>
    <dbReference type="NCBI Taxonomy" id="391612"/>
    <lineage>
        <taxon>Bacteria</taxon>
        <taxon>Bacillati</taxon>
        <taxon>Cyanobacteriota</taxon>
        <taxon>Cyanophyceae</taxon>
        <taxon>Oscillatoriophycideae</taxon>
        <taxon>Chroococcales</taxon>
        <taxon>Aphanothecaceae</taxon>
        <taxon>Crocosphaera</taxon>
        <taxon>Crocosphaera chwakensis</taxon>
    </lineage>
</organism>
<dbReference type="InterPro" id="IPR036249">
    <property type="entry name" value="Thioredoxin-like_sf"/>
</dbReference>
<feature type="domain" description="KaiB" evidence="1">
    <location>
        <begin position="171"/>
        <end position="252"/>
    </location>
</feature>
<dbReference type="Gene3D" id="3.40.30.10">
    <property type="entry name" value="Glutaredoxin"/>
    <property type="match status" value="1"/>
</dbReference>
<dbReference type="OrthoDB" id="5458519at2"/>
<evidence type="ECO:0000313" key="3">
    <source>
        <dbReference type="Proteomes" id="UP000003781"/>
    </source>
</evidence>
<proteinExistence type="predicted"/>